<dbReference type="Proteomes" id="UP000077469">
    <property type="component" value="Chromosome"/>
</dbReference>
<evidence type="ECO:0000313" key="4">
    <source>
        <dbReference type="Proteomes" id="UP000077469"/>
    </source>
</evidence>
<dbReference type="InterPro" id="IPR048502">
    <property type="entry name" value="NamZ_N"/>
</dbReference>
<evidence type="ECO:0008006" key="5">
    <source>
        <dbReference type="Google" id="ProtNLM"/>
    </source>
</evidence>
<dbReference type="InterPro" id="IPR008302">
    <property type="entry name" value="NamZ"/>
</dbReference>
<dbReference type="KEGG" id="phy:AJ81_02600"/>
<evidence type="ECO:0000313" key="3">
    <source>
        <dbReference type="EMBL" id="AJC73275.1"/>
    </source>
</evidence>
<keyword evidence="4" id="KW-1185">Reference proteome</keyword>
<feature type="domain" description="Peptidoglycan beta-N-acetylmuramidase NamZ N-terminal" evidence="1">
    <location>
        <begin position="24"/>
        <end position="223"/>
    </location>
</feature>
<gene>
    <name evidence="3" type="ORF">AJ81_02600</name>
</gene>
<dbReference type="Gene3D" id="3.40.50.12170">
    <property type="entry name" value="Uncharacterised protein PF07075, DUF1343"/>
    <property type="match status" value="1"/>
</dbReference>
<accession>A0A0X1KPN8</accession>
<dbReference type="Pfam" id="PF20732">
    <property type="entry name" value="NamZ_C"/>
    <property type="match status" value="1"/>
</dbReference>
<dbReference type="AlphaFoldDB" id="A0A0X1KPN8"/>
<sequence length="386" mass="44804">MKTVKLGLDVFLEKFVDRYKNLRIGLITNATGINSELKRNVDLFMEKGLKLVRLFGPEHGIFTAAADGAKVQDSIEPKYGIVVHSLYGERLRPTEEMLSGIDALVYDIQDVGLRFYTYIYTMAYCMEECGKHKIKFVVLDRPNPLSKKIEGPTIEKEFESFVGGYELALRYGLTIGELAHYLNEEFDMNAELEVIKMENYDPESYFDETGLLWNTPSPNLPSLEHTILYAGFCLLEGVNVSVGRGTTHPFKFIGAPWIDSAKLYEELRKFNHEGVAFRERFFVPFAFKLSNQVCRGLEFFVTDKRKIKPLHLAVDLISCLKRLHPESFRWDSYVHDETERYYFDLLVGSDFYRKAIDEGATSKDFDRIWNKESFKFSQRIEKHRLY</sequence>
<dbReference type="EMBL" id="CP007141">
    <property type="protein sequence ID" value="AJC73275.1"/>
    <property type="molecule type" value="Genomic_DNA"/>
</dbReference>
<evidence type="ECO:0000259" key="2">
    <source>
        <dbReference type="Pfam" id="PF20732"/>
    </source>
</evidence>
<dbReference type="STRING" id="1123384.AJ81_02600"/>
<dbReference type="PANTHER" id="PTHR42915:SF1">
    <property type="entry name" value="PEPTIDOGLYCAN BETA-N-ACETYLMURAMIDASE NAMZ"/>
    <property type="match status" value="1"/>
</dbReference>
<name>A0A0X1KPN8_9THEM</name>
<dbReference type="PATRIC" id="fig|1123384.7.peg.513"/>
<feature type="domain" description="Peptidoglycan beta-N-acetylmuramidase NamZ C-terminal" evidence="2">
    <location>
        <begin position="227"/>
        <end position="386"/>
    </location>
</feature>
<dbReference type="Pfam" id="PF07075">
    <property type="entry name" value="NamZ_N"/>
    <property type="match status" value="1"/>
</dbReference>
<dbReference type="InterPro" id="IPR048503">
    <property type="entry name" value="NamZ_C"/>
</dbReference>
<dbReference type="RefSeq" id="WP_031503802.1">
    <property type="nucleotide sequence ID" value="NC_022795.1"/>
</dbReference>
<evidence type="ECO:0000259" key="1">
    <source>
        <dbReference type="Pfam" id="PF07075"/>
    </source>
</evidence>
<dbReference type="Gene3D" id="3.90.1150.140">
    <property type="match status" value="1"/>
</dbReference>
<dbReference type="PaxDb" id="1123384-AJ81_02600"/>
<dbReference type="PIRSF" id="PIRSF016719">
    <property type="entry name" value="UCP016719"/>
    <property type="match status" value="1"/>
</dbReference>
<reference evidence="3 4" key="1">
    <citation type="submission" date="2014-01" db="EMBL/GenBank/DDBJ databases">
        <title>Genome sequencing of Thermotog hypogea.</title>
        <authorList>
            <person name="Zhang X."/>
            <person name="Alvare G."/>
            <person name="Fristensky B."/>
            <person name="Chen L."/>
            <person name="Suen T."/>
            <person name="Chen Q."/>
            <person name="Ma K."/>
        </authorList>
    </citation>
    <scope>NUCLEOTIDE SEQUENCE [LARGE SCALE GENOMIC DNA]</scope>
    <source>
        <strain evidence="3 4">DSM 11164</strain>
    </source>
</reference>
<dbReference type="PANTHER" id="PTHR42915">
    <property type="entry name" value="HYPOTHETICAL 460 KDA PROTEIN IN FEUA-SIGW INTERGENIC REGION [PRECURSOR]"/>
    <property type="match status" value="1"/>
</dbReference>
<protein>
    <recommendedName>
        <fullName evidence="5">DUF1343 domain-containing protein</fullName>
    </recommendedName>
</protein>
<dbReference type="GO" id="GO:0033922">
    <property type="term" value="F:peptidoglycan beta-N-acetylmuramidase activity"/>
    <property type="evidence" value="ECO:0007669"/>
    <property type="project" value="InterPro"/>
</dbReference>
<proteinExistence type="predicted"/>
<organism evidence="3 4">
    <name type="scientific">Pseudothermotoga hypogea DSM 11164 = NBRC 106472</name>
    <dbReference type="NCBI Taxonomy" id="1123384"/>
    <lineage>
        <taxon>Bacteria</taxon>
        <taxon>Thermotogati</taxon>
        <taxon>Thermotogota</taxon>
        <taxon>Thermotogae</taxon>
        <taxon>Thermotogales</taxon>
        <taxon>Thermotogaceae</taxon>
        <taxon>Pseudothermotoga</taxon>
    </lineage>
</organism>